<dbReference type="InterPro" id="IPR040256">
    <property type="entry name" value="At4g02000-like"/>
</dbReference>
<keyword evidence="4" id="KW-1185">Reference proteome</keyword>
<gene>
    <name evidence="3" type="ORF">A4A49_35610</name>
</gene>
<feature type="compositionally biased region" description="Polar residues" evidence="1">
    <location>
        <begin position="620"/>
        <end position="644"/>
    </location>
</feature>
<evidence type="ECO:0000256" key="1">
    <source>
        <dbReference type="SAM" id="MobiDB-lite"/>
    </source>
</evidence>
<dbReference type="STRING" id="49451.A0A1J6KHV8"/>
<feature type="compositionally biased region" description="Polar residues" evidence="1">
    <location>
        <begin position="403"/>
        <end position="413"/>
    </location>
</feature>
<sequence>MQQNQSNAPQRHGPNAKTPIMGGRQNTINISKPSFASSVQTSLASTSDSKKQVEIRHGTHLGKPAVFFSAEDYFVNLAEDCKWTIVGKFTKGRPNMEEMRKLFISQFHLKGPVKIAYKDHKCVYIDFNNEVDYNHIYLKPYLVLGGHHMKILKWTADFKPEVETSIVPVWLLIHQLPWHLFRWEIVSRMISAAGHAIAHDQATYSKSRGNVAKVKVEIDLLKPRLNELWLGFKRLDGSEDGEWLQIEYEDVPSYCNYCKLQGHNEIQCWTKARDERIKKQREEVQSNPVFPIQEPIVNSDGFQNVTKKKGKSSGKKTVGFVNENMVDINTTQNPKTSSIQNVREASNQNDREKNTSGTQENKSLNQETNNDIIEIRVPSSGGQGNKITASTATNKEIQEETMETTSIKGGQIGNATNQCFTQRELGPVEVSVRQQEQNAKSSKSKSVSKKNPEVHAAVQKSHDRIVIQKASQTTNHTSQTDHQSVGDQQLTMSPTSHDSLTIVPDSPSEEGNTTRVHDPGEKFSDASNKGKEHLSSEDEDDDDEYESIEGDTSSDDQGKETTNKLVEPFSSQQSQEELYDVNVDQEFGDITEQHHLSPRGVTNVRGRGGGRQRGRGGGRNSQSIHNTGAQAKSAKNISSSTFHD</sequence>
<dbReference type="Pfam" id="PF14111">
    <property type="entry name" value="DUF4283"/>
    <property type="match status" value="1"/>
</dbReference>
<feature type="compositionally biased region" description="Polar residues" evidence="1">
    <location>
        <begin position="385"/>
        <end position="395"/>
    </location>
</feature>
<name>A0A1J6KHV8_NICAT</name>
<feature type="region of interest" description="Disordered" evidence="1">
    <location>
        <begin position="590"/>
        <end position="644"/>
    </location>
</feature>
<dbReference type="OMA" id="GRQNTIN"/>
<dbReference type="PANTHER" id="PTHR31286">
    <property type="entry name" value="GLYCINE-RICH CELL WALL STRUCTURAL PROTEIN 1.8-LIKE"/>
    <property type="match status" value="1"/>
</dbReference>
<dbReference type="InterPro" id="IPR025558">
    <property type="entry name" value="DUF4283"/>
</dbReference>
<feature type="compositionally biased region" description="Polar residues" evidence="1">
    <location>
        <begin position="327"/>
        <end position="348"/>
    </location>
</feature>
<dbReference type="EMBL" id="MJEQ01003705">
    <property type="protein sequence ID" value="OIT22387.1"/>
    <property type="molecule type" value="Genomic_DNA"/>
</dbReference>
<feature type="compositionally biased region" description="Basic and acidic residues" evidence="1">
    <location>
        <begin position="515"/>
        <end position="536"/>
    </location>
</feature>
<feature type="domain" description="DUF4283" evidence="2">
    <location>
        <begin position="78"/>
        <end position="161"/>
    </location>
</feature>
<comment type="caution">
    <text evidence="3">The sequence shown here is derived from an EMBL/GenBank/DDBJ whole genome shotgun (WGS) entry which is preliminary data.</text>
</comment>
<evidence type="ECO:0000259" key="2">
    <source>
        <dbReference type="Pfam" id="PF14111"/>
    </source>
</evidence>
<feature type="region of interest" description="Disordered" evidence="1">
    <location>
        <begin position="325"/>
        <end position="413"/>
    </location>
</feature>
<reference evidence="3" key="1">
    <citation type="submission" date="2016-11" db="EMBL/GenBank/DDBJ databases">
        <title>The genome of Nicotiana attenuata.</title>
        <authorList>
            <person name="Xu S."/>
            <person name="Brockmoeller T."/>
            <person name="Gaquerel E."/>
            <person name="Navarro A."/>
            <person name="Kuhl H."/>
            <person name="Gase K."/>
            <person name="Ling Z."/>
            <person name="Zhou W."/>
            <person name="Kreitzer C."/>
            <person name="Stanke M."/>
            <person name="Tang H."/>
            <person name="Lyons E."/>
            <person name="Pandey P."/>
            <person name="Pandey S.P."/>
            <person name="Timmermann B."/>
            <person name="Baldwin I.T."/>
        </authorList>
    </citation>
    <scope>NUCLEOTIDE SEQUENCE [LARGE SCALE GENOMIC DNA]</scope>
    <source>
        <strain evidence="3">UT</strain>
    </source>
</reference>
<organism evidence="3 4">
    <name type="scientific">Nicotiana attenuata</name>
    <name type="common">Coyote tobacco</name>
    <dbReference type="NCBI Taxonomy" id="49451"/>
    <lineage>
        <taxon>Eukaryota</taxon>
        <taxon>Viridiplantae</taxon>
        <taxon>Streptophyta</taxon>
        <taxon>Embryophyta</taxon>
        <taxon>Tracheophyta</taxon>
        <taxon>Spermatophyta</taxon>
        <taxon>Magnoliopsida</taxon>
        <taxon>eudicotyledons</taxon>
        <taxon>Gunneridae</taxon>
        <taxon>Pentapetalae</taxon>
        <taxon>asterids</taxon>
        <taxon>lamiids</taxon>
        <taxon>Solanales</taxon>
        <taxon>Solanaceae</taxon>
        <taxon>Nicotianoideae</taxon>
        <taxon>Nicotianeae</taxon>
        <taxon>Nicotiana</taxon>
    </lineage>
</organism>
<protein>
    <recommendedName>
        <fullName evidence="2">DUF4283 domain-containing protein</fullName>
    </recommendedName>
</protein>
<evidence type="ECO:0000313" key="4">
    <source>
        <dbReference type="Proteomes" id="UP000187609"/>
    </source>
</evidence>
<dbReference type="PANTHER" id="PTHR31286:SF177">
    <property type="entry name" value="ENDONUCLEASE_EXONUCLEASE_PHOSPHATASE"/>
    <property type="match status" value="1"/>
</dbReference>
<feature type="region of interest" description="Disordered" evidence="1">
    <location>
        <begin position="433"/>
        <end position="578"/>
    </location>
</feature>
<dbReference type="AlphaFoldDB" id="A0A1J6KHV8"/>
<proteinExistence type="predicted"/>
<dbReference type="Gramene" id="OIT22387">
    <property type="protein sequence ID" value="OIT22387"/>
    <property type="gene ID" value="A4A49_35610"/>
</dbReference>
<feature type="compositionally biased region" description="Polar residues" evidence="1">
    <location>
        <begin position="355"/>
        <end position="371"/>
    </location>
</feature>
<feature type="compositionally biased region" description="Polar residues" evidence="1">
    <location>
        <begin position="469"/>
        <end position="499"/>
    </location>
</feature>
<accession>A0A1J6KHV8</accession>
<dbReference type="Proteomes" id="UP000187609">
    <property type="component" value="Unassembled WGS sequence"/>
</dbReference>
<feature type="compositionally biased region" description="Acidic residues" evidence="1">
    <location>
        <begin position="537"/>
        <end position="554"/>
    </location>
</feature>
<feature type="region of interest" description="Disordered" evidence="1">
    <location>
        <begin position="1"/>
        <end position="27"/>
    </location>
</feature>
<evidence type="ECO:0000313" key="3">
    <source>
        <dbReference type="EMBL" id="OIT22387.1"/>
    </source>
</evidence>